<reference evidence="1 2" key="1">
    <citation type="submission" date="2022-06" db="EMBL/GenBank/DDBJ databases">
        <title>Halogeometricum sp. a new haloarchaeum isolate from saline soil.</title>
        <authorList>
            <person name="Strakova D."/>
            <person name="Galisteo C."/>
            <person name="Sanchez-Porro C."/>
            <person name="Ventosa A."/>
        </authorList>
    </citation>
    <scope>NUCLEOTIDE SEQUENCE [LARGE SCALE GENOMIC DNA]</scope>
    <source>
        <strain evidence="2">S3BR25-2</strain>
    </source>
</reference>
<accession>A0ABU2G2Z3</accession>
<evidence type="ECO:0000313" key="2">
    <source>
        <dbReference type="Proteomes" id="UP001254813"/>
    </source>
</evidence>
<evidence type="ECO:0000313" key="1">
    <source>
        <dbReference type="EMBL" id="MDS0295145.1"/>
    </source>
</evidence>
<organism evidence="1 2">
    <name type="scientific">Halogeometricum luteum</name>
    <dbReference type="NCBI Taxonomy" id="2950537"/>
    <lineage>
        <taxon>Archaea</taxon>
        <taxon>Methanobacteriati</taxon>
        <taxon>Methanobacteriota</taxon>
        <taxon>Stenosarchaea group</taxon>
        <taxon>Halobacteria</taxon>
        <taxon>Halobacteriales</taxon>
        <taxon>Haloferacaceae</taxon>
        <taxon>Halogeometricum</taxon>
    </lineage>
</organism>
<sequence>MDTPAVSFFPNTCISVDRALIDEGEIFHSRNAGAVLDYVESVTDRDAEPDRTRARRVRREVADLTADLMNGAVD</sequence>
<dbReference type="EMBL" id="JAMQOQ010000003">
    <property type="protein sequence ID" value="MDS0295145.1"/>
    <property type="molecule type" value="Genomic_DNA"/>
</dbReference>
<dbReference type="Proteomes" id="UP001254813">
    <property type="component" value="Unassembled WGS sequence"/>
</dbReference>
<dbReference type="RefSeq" id="WP_310929004.1">
    <property type="nucleotide sequence ID" value="NZ_JAMQOQ010000003.1"/>
</dbReference>
<comment type="caution">
    <text evidence="1">The sequence shown here is derived from an EMBL/GenBank/DDBJ whole genome shotgun (WGS) entry which is preliminary data.</text>
</comment>
<proteinExistence type="predicted"/>
<keyword evidence="2" id="KW-1185">Reference proteome</keyword>
<protein>
    <submittedName>
        <fullName evidence="1">Uncharacterized protein</fullName>
    </submittedName>
</protein>
<gene>
    <name evidence="1" type="ORF">NDI79_13265</name>
</gene>
<name>A0ABU2G2Z3_9EURY</name>